<dbReference type="EMBL" id="CP136897">
    <property type="protein sequence ID" value="WOL18205.1"/>
    <property type="molecule type" value="Genomic_DNA"/>
</dbReference>
<dbReference type="SMART" id="SM00239">
    <property type="entry name" value="C2"/>
    <property type="match status" value="1"/>
</dbReference>
<feature type="compositionally biased region" description="Polar residues" evidence="1">
    <location>
        <begin position="242"/>
        <end position="259"/>
    </location>
</feature>
<evidence type="ECO:0000256" key="1">
    <source>
        <dbReference type="SAM" id="MobiDB-lite"/>
    </source>
</evidence>
<gene>
    <name evidence="3" type="ORF">Cni_G26998</name>
</gene>
<dbReference type="SUPFAM" id="SSF49562">
    <property type="entry name" value="C2 domain (Calcium/lipid-binding domain, CaLB)"/>
    <property type="match status" value="1"/>
</dbReference>
<feature type="region of interest" description="Disordered" evidence="1">
    <location>
        <begin position="242"/>
        <end position="273"/>
    </location>
</feature>
<dbReference type="Pfam" id="PF00168">
    <property type="entry name" value="C2"/>
    <property type="match status" value="1"/>
</dbReference>
<evidence type="ECO:0000259" key="2">
    <source>
        <dbReference type="PROSITE" id="PS50004"/>
    </source>
</evidence>
<sequence length="305" mass="33887">MHVMIHLESAIPVLSMFLTKLLTEDLPRLFVHPKKIVLDFQKGKAPGPVSYDSEVKAAVQEGSKYYVGELSVTLVNAKKLAYVKFGKTDPYVILSLGDQVIRSKKNSQTSVIGSPGEPIWNQDFHLLVTNPRKQKLYIQVKDSFGVATFTVGSGEVELESLQDTVPADRIVALQGGWSLFRNRYSGEVLVQLTYKAYVNDDEYDAEISDKLRDYPIGKEREAFMDVLVALIVSEEFQGIVTSETGNWEESEGPRNSTRLDLTDETSPLDPEKVSSNSNELIWLALIAGIVELIAINVGDSSLFNP</sequence>
<evidence type="ECO:0000313" key="3">
    <source>
        <dbReference type="EMBL" id="WOL18205.1"/>
    </source>
</evidence>
<keyword evidence="4" id="KW-1185">Reference proteome</keyword>
<reference evidence="3 4" key="1">
    <citation type="submission" date="2023-10" db="EMBL/GenBank/DDBJ databases">
        <title>Chromosome-scale genome assembly provides insights into flower coloration mechanisms of Canna indica.</title>
        <authorList>
            <person name="Li C."/>
        </authorList>
    </citation>
    <scope>NUCLEOTIDE SEQUENCE [LARGE SCALE GENOMIC DNA]</scope>
    <source>
        <tissue evidence="3">Flower</tissue>
    </source>
</reference>
<accession>A0AAQ3L0Q0</accession>
<evidence type="ECO:0000313" key="4">
    <source>
        <dbReference type="Proteomes" id="UP001327560"/>
    </source>
</evidence>
<dbReference type="PANTHER" id="PTHR47261">
    <property type="entry name" value="CALCIUM-DEPENDENT LIPID-BINDING (CALB DOMAIN) FAMILY PROTEIN"/>
    <property type="match status" value="1"/>
</dbReference>
<dbReference type="PANTHER" id="PTHR47261:SF2">
    <property type="entry name" value="CALCIUM-DEPENDENT LIPID-BINDING (CALB DOMAIN) FAMILY PROTEIN"/>
    <property type="match status" value="1"/>
</dbReference>
<proteinExistence type="predicted"/>
<dbReference type="Proteomes" id="UP001327560">
    <property type="component" value="Chromosome 8"/>
</dbReference>
<feature type="domain" description="C2" evidence="2">
    <location>
        <begin position="51"/>
        <end position="171"/>
    </location>
</feature>
<dbReference type="InterPro" id="IPR035892">
    <property type="entry name" value="C2_domain_sf"/>
</dbReference>
<name>A0AAQ3L0Q0_9LILI</name>
<organism evidence="3 4">
    <name type="scientific">Canna indica</name>
    <name type="common">Indian-shot</name>
    <dbReference type="NCBI Taxonomy" id="4628"/>
    <lineage>
        <taxon>Eukaryota</taxon>
        <taxon>Viridiplantae</taxon>
        <taxon>Streptophyta</taxon>
        <taxon>Embryophyta</taxon>
        <taxon>Tracheophyta</taxon>
        <taxon>Spermatophyta</taxon>
        <taxon>Magnoliopsida</taxon>
        <taxon>Liliopsida</taxon>
        <taxon>Zingiberales</taxon>
        <taxon>Cannaceae</taxon>
        <taxon>Canna</taxon>
    </lineage>
</organism>
<dbReference type="PROSITE" id="PS50004">
    <property type="entry name" value="C2"/>
    <property type="match status" value="1"/>
</dbReference>
<dbReference type="InterPro" id="IPR000008">
    <property type="entry name" value="C2_dom"/>
</dbReference>
<dbReference type="AlphaFoldDB" id="A0AAQ3L0Q0"/>
<protein>
    <submittedName>
        <fullName evidence="3">Tricalbin-3-like</fullName>
    </submittedName>
</protein>
<dbReference type="Gene3D" id="2.60.40.150">
    <property type="entry name" value="C2 domain"/>
    <property type="match status" value="1"/>
</dbReference>